<evidence type="ECO:0008006" key="4">
    <source>
        <dbReference type="Google" id="ProtNLM"/>
    </source>
</evidence>
<evidence type="ECO:0000313" key="1">
    <source>
        <dbReference type="EMBL" id="KAK7019674.1"/>
    </source>
</evidence>
<dbReference type="AlphaFoldDB" id="A0AAW0B294"/>
<name>A0AAW0B294_9AGAR</name>
<keyword evidence="3" id="KW-1185">Reference proteome</keyword>
<dbReference type="Proteomes" id="UP001383192">
    <property type="component" value="Unassembled WGS sequence"/>
</dbReference>
<dbReference type="EMBL" id="JAYKXP010000034">
    <property type="protein sequence ID" value="KAK7041534.1"/>
    <property type="molecule type" value="Genomic_DNA"/>
</dbReference>
<dbReference type="SUPFAM" id="SSF52047">
    <property type="entry name" value="RNI-like"/>
    <property type="match status" value="1"/>
</dbReference>
<proteinExistence type="predicted"/>
<reference evidence="1 3" key="1">
    <citation type="submission" date="2024-01" db="EMBL/GenBank/DDBJ databases">
        <title>A draft genome for a cacao thread blight-causing isolate of Paramarasmius palmivorus.</title>
        <authorList>
            <person name="Baruah I.K."/>
            <person name="Bukari Y."/>
            <person name="Amoako-Attah I."/>
            <person name="Meinhardt L.W."/>
            <person name="Bailey B.A."/>
            <person name="Cohen S.P."/>
        </authorList>
    </citation>
    <scope>NUCLEOTIDE SEQUENCE [LARGE SCALE GENOMIC DNA]</scope>
    <source>
        <strain evidence="1 3">GH-12</strain>
    </source>
</reference>
<dbReference type="InterPro" id="IPR032675">
    <property type="entry name" value="LRR_dom_sf"/>
</dbReference>
<dbReference type="Gene3D" id="3.80.10.10">
    <property type="entry name" value="Ribonuclease Inhibitor"/>
    <property type="match status" value="1"/>
</dbReference>
<protein>
    <recommendedName>
        <fullName evidence="4">F-box domain-containing protein</fullName>
    </recommendedName>
</protein>
<evidence type="ECO:0000313" key="3">
    <source>
        <dbReference type="Proteomes" id="UP001383192"/>
    </source>
</evidence>
<sequence length="465" mass="52822">MSRINSMLPLAMSRANGLPIDISFDFPSYLLHNSSAWVDLPRVIAHACKTLVLNTKPEQWRSFVANPLSHTFVAAMRFGLGTENANMFKNLERLEVRYLDVHESASAVNECFGHLPNIRDVYIPNLYSSILHYIPRLRTLEIDSRNNMTYADTRDILVKAKSLTDLRLPKIVDSGSAGHIDLPTTLERLSLHNWPGLSGTQSLRVLAIHHLDYETAGLIASAAIDLNRISSLTLEDFPPMDRTILRILHNTPNIEELHLSGNVGDHFLRSLLPRTLETSDVLVPKLHTFSMSSYVTFHRSTFNDVIRVRCLDSLRCRCSVLRSVANIHAYPGPVVPAGHPILQDPVFILRELLYVCENQVRCLRMDIDRHNMVMKRDNENLTQLAHLICLIENIVSVNPGIHEKCMRHSVTFPRPHITEELYSPPNKDGFLLGLKIRSIVIKGRLFRDLEEYSKEILITVVNSSR</sequence>
<dbReference type="EMBL" id="JAYKXP010000205">
    <property type="protein sequence ID" value="KAK7019674.1"/>
    <property type="molecule type" value="Genomic_DNA"/>
</dbReference>
<comment type="caution">
    <text evidence="1">The sequence shown here is derived from an EMBL/GenBank/DDBJ whole genome shotgun (WGS) entry which is preliminary data.</text>
</comment>
<organism evidence="1 3">
    <name type="scientific">Paramarasmius palmivorus</name>
    <dbReference type="NCBI Taxonomy" id="297713"/>
    <lineage>
        <taxon>Eukaryota</taxon>
        <taxon>Fungi</taxon>
        <taxon>Dikarya</taxon>
        <taxon>Basidiomycota</taxon>
        <taxon>Agaricomycotina</taxon>
        <taxon>Agaricomycetes</taxon>
        <taxon>Agaricomycetidae</taxon>
        <taxon>Agaricales</taxon>
        <taxon>Marasmiineae</taxon>
        <taxon>Marasmiaceae</taxon>
        <taxon>Paramarasmius</taxon>
    </lineage>
</organism>
<accession>A0AAW0B294</accession>
<gene>
    <name evidence="2" type="ORF">VNI00_009406</name>
    <name evidence="1" type="ORF">VNI00_018019</name>
</gene>
<evidence type="ECO:0000313" key="2">
    <source>
        <dbReference type="EMBL" id="KAK7041534.1"/>
    </source>
</evidence>